<name>A0ABP9UT81_9BACT</name>
<sequence length="533" mass="58828">MVGTTMLAAKPLIFTLFAALPALAAETFTNPIGEGADPWLTRQGDQYAWCQAPGNRQVSLWLTDSPTSLGTEHVIWHAPEKGPYSREVWAPEAHFIDGHWYIYFAADDGNNANHLAYVLESKTSDPLSEYELHGPFATGEGEDGKSPNLWAIDMTVFEHAGKLYAIWSGWDAPGTDQQYLYIAPMKSPTELSGPRVLLCDNDDYLWERTEEREGSRGLNEGPQLLEHEGRTFLTYSCGASWDTTYKLGMLELTGKDPLDPASWKKFPEPVFKSTENTYGVGHGSFVKSPDGKQWWHAFHAKRSRQHGWQRAIFVQPFSFGNDGLPDFGEPVEAGSPIEVPSGTKTPSVSLPYHAKLTDAADQNDFAYYGHQQFYAVRDDGAHLGVVPKEPVNGYRSGEKLVLRGGDFTDLAASVDIHFIEGDRDAGLLFRVTDPTVGFDAQKGYFAGILPGQEAVILGKTDGNAWTELARESVRLGTQREALLAVSARGEKITVSVNGKTLIETEDDTWSHGTLGLRVVDTHACFKNLSIERP</sequence>
<feature type="signal peptide" evidence="6">
    <location>
        <begin position="1"/>
        <end position="24"/>
    </location>
</feature>
<dbReference type="SUPFAM" id="SSF75005">
    <property type="entry name" value="Arabinanase/levansucrase/invertase"/>
    <property type="match status" value="1"/>
</dbReference>
<evidence type="ECO:0000256" key="1">
    <source>
        <dbReference type="ARBA" id="ARBA00009865"/>
    </source>
</evidence>
<feature type="chain" id="PRO_5045235882" description="3-keto-alpha-glucoside-1,2-lyase/3-keto-2-hydroxy-glucal hydratase domain-containing protein" evidence="6">
    <location>
        <begin position="25"/>
        <end position="533"/>
    </location>
</feature>
<evidence type="ECO:0000256" key="2">
    <source>
        <dbReference type="ARBA" id="ARBA00022729"/>
    </source>
</evidence>
<evidence type="ECO:0000256" key="6">
    <source>
        <dbReference type="SAM" id="SignalP"/>
    </source>
</evidence>
<gene>
    <name evidence="8" type="ORF">Hsar01_02468</name>
</gene>
<dbReference type="InterPro" id="IPR006710">
    <property type="entry name" value="Glyco_hydro_43"/>
</dbReference>
<keyword evidence="2 6" id="KW-0732">Signal</keyword>
<keyword evidence="9" id="KW-1185">Reference proteome</keyword>
<dbReference type="PANTHER" id="PTHR43817:SF1">
    <property type="entry name" value="HYDROLASE, FAMILY 43, PUTATIVE (AFU_ORTHOLOGUE AFUA_3G01660)-RELATED"/>
    <property type="match status" value="1"/>
</dbReference>
<evidence type="ECO:0000313" key="8">
    <source>
        <dbReference type="EMBL" id="GAA5483239.1"/>
    </source>
</evidence>
<dbReference type="Gene3D" id="2.60.120.560">
    <property type="entry name" value="Exo-inulinase, domain 1"/>
    <property type="match status" value="1"/>
</dbReference>
<dbReference type="PANTHER" id="PTHR43817">
    <property type="entry name" value="GLYCOSYL HYDROLASE"/>
    <property type="match status" value="1"/>
</dbReference>
<evidence type="ECO:0000313" key="9">
    <source>
        <dbReference type="Proteomes" id="UP001476282"/>
    </source>
</evidence>
<dbReference type="InterPro" id="IPR010496">
    <property type="entry name" value="AL/BT2_dom"/>
</dbReference>
<protein>
    <recommendedName>
        <fullName evidence="7">3-keto-alpha-glucoside-1,2-lyase/3-keto-2-hydroxy-glucal hydratase domain-containing protein</fullName>
    </recommendedName>
</protein>
<evidence type="ECO:0000256" key="5">
    <source>
        <dbReference type="RuleBase" id="RU361187"/>
    </source>
</evidence>
<feature type="domain" description="3-keto-alpha-glucoside-1,2-lyase/3-keto-2-hydroxy-glucal hydratase" evidence="7">
    <location>
        <begin position="394"/>
        <end position="530"/>
    </location>
</feature>
<keyword evidence="4 5" id="KW-0326">Glycosidase</keyword>
<comment type="similarity">
    <text evidence="1 5">Belongs to the glycosyl hydrolase 43 family.</text>
</comment>
<accession>A0ABP9UT81</accession>
<dbReference type="CDD" id="cd18820">
    <property type="entry name" value="GH43_LbAraf43-like"/>
    <property type="match status" value="1"/>
</dbReference>
<keyword evidence="3 5" id="KW-0378">Hydrolase</keyword>
<comment type="caution">
    <text evidence="8">The sequence shown here is derived from an EMBL/GenBank/DDBJ whole genome shotgun (WGS) entry which is preliminary data.</text>
</comment>
<organism evidence="8 9">
    <name type="scientific">Haloferula sargassicola</name>
    <dbReference type="NCBI Taxonomy" id="490096"/>
    <lineage>
        <taxon>Bacteria</taxon>
        <taxon>Pseudomonadati</taxon>
        <taxon>Verrucomicrobiota</taxon>
        <taxon>Verrucomicrobiia</taxon>
        <taxon>Verrucomicrobiales</taxon>
        <taxon>Verrucomicrobiaceae</taxon>
        <taxon>Haloferula</taxon>
    </lineage>
</organism>
<dbReference type="Pfam" id="PF04616">
    <property type="entry name" value="Glyco_hydro_43"/>
    <property type="match status" value="1"/>
</dbReference>
<dbReference type="Proteomes" id="UP001476282">
    <property type="component" value="Unassembled WGS sequence"/>
</dbReference>
<proteinExistence type="inferred from homology"/>
<evidence type="ECO:0000256" key="4">
    <source>
        <dbReference type="ARBA" id="ARBA00023295"/>
    </source>
</evidence>
<dbReference type="Pfam" id="PF06439">
    <property type="entry name" value="3keto-disac_hyd"/>
    <property type="match status" value="1"/>
</dbReference>
<dbReference type="Gene3D" id="2.115.10.20">
    <property type="entry name" value="Glycosyl hydrolase domain, family 43"/>
    <property type="match status" value="1"/>
</dbReference>
<dbReference type="InterPro" id="IPR023296">
    <property type="entry name" value="Glyco_hydro_beta-prop_sf"/>
</dbReference>
<evidence type="ECO:0000256" key="3">
    <source>
        <dbReference type="ARBA" id="ARBA00022801"/>
    </source>
</evidence>
<reference evidence="8 9" key="1">
    <citation type="submission" date="2024-02" db="EMBL/GenBank/DDBJ databases">
        <title>Haloferula sargassicola NBRC 104335.</title>
        <authorList>
            <person name="Ichikawa N."/>
            <person name="Katano-Makiyama Y."/>
            <person name="Hidaka K."/>
        </authorList>
    </citation>
    <scope>NUCLEOTIDE SEQUENCE [LARGE SCALE GENOMIC DNA]</scope>
    <source>
        <strain evidence="8 9">NBRC 104335</strain>
    </source>
</reference>
<dbReference type="EMBL" id="BAABRI010000013">
    <property type="protein sequence ID" value="GAA5483239.1"/>
    <property type="molecule type" value="Genomic_DNA"/>
</dbReference>
<evidence type="ECO:0000259" key="7">
    <source>
        <dbReference type="Pfam" id="PF06439"/>
    </source>
</evidence>